<evidence type="ECO:0000259" key="11">
    <source>
        <dbReference type="Pfam" id="PF04452"/>
    </source>
</evidence>
<accession>A0A497XXQ7</accession>
<comment type="similarity">
    <text evidence="2 10">Belongs to the RNA methyltransferase RsmE family.</text>
</comment>
<dbReference type="EMBL" id="RCCJ01000001">
    <property type="protein sequence ID" value="RLJ71553.1"/>
    <property type="molecule type" value="Genomic_DNA"/>
</dbReference>
<keyword evidence="5 10" id="KW-0489">Methyltransferase</keyword>
<gene>
    <name evidence="13" type="ORF">BCF55_1857</name>
</gene>
<dbReference type="InterPro" id="IPR046886">
    <property type="entry name" value="RsmE_MTase_dom"/>
</dbReference>
<dbReference type="InterPro" id="IPR006700">
    <property type="entry name" value="RsmE"/>
</dbReference>
<keyword evidence="7 10" id="KW-0949">S-adenosyl-L-methionine</keyword>
<dbReference type="EC" id="2.1.1.193" evidence="10"/>
<comment type="caution">
    <text evidence="13">The sequence shown here is derived from an EMBL/GenBank/DDBJ whole genome shotgun (WGS) entry which is preliminary data.</text>
</comment>
<feature type="domain" description="Ribosomal RNA small subunit methyltransferase E PUA-like" evidence="12">
    <location>
        <begin position="16"/>
        <end position="60"/>
    </location>
</feature>
<keyword evidence="4 10" id="KW-0698">rRNA processing</keyword>
<dbReference type="Pfam" id="PF20260">
    <property type="entry name" value="PUA_4"/>
    <property type="match status" value="1"/>
</dbReference>
<dbReference type="PANTHER" id="PTHR30027">
    <property type="entry name" value="RIBOSOMAL RNA SMALL SUBUNIT METHYLTRANSFERASE E"/>
    <property type="match status" value="1"/>
</dbReference>
<evidence type="ECO:0000256" key="5">
    <source>
        <dbReference type="ARBA" id="ARBA00022603"/>
    </source>
</evidence>
<dbReference type="PIRSF" id="PIRSF015601">
    <property type="entry name" value="MTase_slr0722"/>
    <property type="match status" value="1"/>
</dbReference>
<dbReference type="Proteomes" id="UP000267841">
    <property type="component" value="Unassembled WGS sequence"/>
</dbReference>
<reference evidence="13 14" key="1">
    <citation type="submission" date="2018-10" db="EMBL/GenBank/DDBJ databases">
        <title>Genomic Encyclopedia of Archaeal and Bacterial Type Strains, Phase II (KMG-II): from individual species to whole genera.</title>
        <authorList>
            <person name="Goeker M."/>
        </authorList>
    </citation>
    <scope>NUCLEOTIDE SEQUENCE [LARGE SCALE GENOMIC DNA]</scope>
    <source>
        <strain evidence="13 14">DSM 16510</strain>
    </source>
</reference>
<evidence type="ECO:0000256" key="4">
    <source>
        <dbReference type="ARBA" id="ARBA00022552"/>
    </source>
</evidence>
<proteinExistence type="inferred from homology"/>
<dbReference type="InterPro" id="IPR029026">
    <property type="entry name" value="tRNA_m1G_MTases_N"/>
</dbReference>
<dbReference type="GO" id="GO:0070475">
    <property type="term" value="P:rRNA base methylation"/>
    <property type="evidence" value="ECO:0007669"/>
    <property type="project" value="TreeGrafter"/>
</dbReference>
<evidence type="ECO:0000256" key="1">
    <source>
        <dbReference type="ARBA" id="ARBA00004496"/>
    </source>
</evidence>
<dbReference type="InterPro" id="IPR046887">
    <property type="entry name" value="RsmE_PUA-like"/>
</dbReference>
<evidence type="ECO:0000256" key="3">
    <source>
        <dbReference type="ARBA" id="ARBA00022490"/>
    </source>
</evidence>
<evidence type="ECO:0000256" key="9">
    <source>
        <dbReference type="ARBA" id="ARBA00047944"/>
    </source>
</evidence>
<dbReference type="OrthoDB" id="9815641at2"/>
<evidence type="ECO:0000313" key="13">
    <source>
        <dbReference type="EMBL" id="RLJ71553.1"/>
    </source>
</evidence>
<evidence type="ECO:0000256" key="10">
    <source>
        <dbReference type="PIRNR" id="PIRNR015601"/>
    </source>
</evidence>
<sequence>MHIFISEKRKGNTFYITDEELRHLKVRRISKGETIGVIWEGKLYSCVLVDNRKSEALCEIIEEVHVEAPEVHITLYQSVPLELKTFELIVQKSTELGVRKVIPVITGRSFRNKEVLYKKKERWKKVSLEAMKQSGRPYKLEIEDVVDINEIEPVHQVNILLDNFHRGAYISELELKTVKDIGIVVGPEGGFSRQEGSLLRDKGFLSVRLKPHVLRAETAAIVSVGIIVNLAGS</sequence>
<dbReference type="CDD" id="cd18084">
    <property type="entry name" value="RsmE-like"/>
    <property type="match status" value="1"/>
</dbReference>
<evidence type="ECO:0000313" key="14">
    <source>
        <dbReference type="Proteomes" id="UP000267841"/>
    </source>
</evidence>
<dbReference type="GO" id="GO:0070042">
    <property type="term" value="F:rRNA (uridine-N3-)-methyltransferase activity"/>
    <property type="evidence" value="ECO:0007669"/>
    <property type="project" value="TreeGrafter"/>
</dbReference>
<dbReference type="Gene3D" id="3.40.1280.10">
    <property type="match status" value="1"/>
</dbReference>
<feature type="domain" description="Ribosomal RNA small subunit methyltransferase E methyltransferase" evidence="11">
    <location>
        <begin position="70"/>
        <end position="227"/>
    </location>
</feature>
<comment type="subcellular location">
    <subcellularLocation>
        <location evidence="1 10">Cytoplasm</location>
    </subcellularLocation>
</comment>
<dbReference type="Pfam" id="PF04452">
    <property type="entry name" value="Methyltrans_RNA"/>
    <property type="match status" value="1"/>
</dbReference>
<dbReference type="NCBIfam" id="TIGR00046">
    <property type="entry name" value="RsmE family RNA methyltransferase"/>
    <property type="match status" value="1"/>
</dbReference>
<keyword evidence="14" id="KW-1185">Reference proteome</keyword>
<evidence type="ECO:0000256" key="6">
    <source>
        <dbReference type="ARBA" id="ARBA00022679"/>
    </source>
</evidence>
<name>A0A497XXQ7_9AQUI</name>
<dbReference type="InterPro" id="IPR029028">
    <property type="entry name" value="Alpha/beta_knot_MTases"/>
</dbReference>
<protein>
    <recommendedName>
        <fullName evidence="10">Ribosomal RNA small subunit methyltransferase E</fullName>
        <ecNumber evidence="10">2.1.1.193</ecNumber>
    </recommendedName>
</protein>
<evidence type="ECO:0000259" key="12">
    <source>
        <dbReference type="Pfam" id="PF20260"/>
    </source>
</evidence>
<evidence type="ECO:0000256" key="8">
    <source>
        <dbReference type="ARBA" id="ARBA00025699"/>
    </source>
</evidence>
<dbReference type="AlphaFoldDB" id="A0A497XXQ7"/>
<dbReference type="PANTHER" id="PTHR30027:SF3">
    <property type="entry name" value="16S RRNA (URACIL(1498)-N(3))-METHYLTRANSFERASE"/>
    <property type="match status" value="1"/>
</dbReference>
<organism evidence="13 14">
    <name type="scientific">Hydrogenivirga caldilitoris</name>
    <dbReference type="NCBI Taxonomy" id="246264"/>
    <lineage>
        <taxon>Bacteria</taxon>
        <taxon>Pseudomonadati</taxon>
        <taxon>Aquificota</taxon>
        <taxon>Aquificia</taxon>
        <taxon>Aquificales</taxon>
        <taxon>Aquificaceae</taxon>
        <taxon>Hydrogenivirga</taxon>
    </lineage>
</organism>
<comment type="catalytic activity">
    <reaction evidence="9 10">
        <text>uridine(1498) in 16S rRNA + S-adenosyl-L-methionine = N(3)-methyluridine(1498) in 16S rRNA + S-adenosyl-L-homocysteine + H(+)</text>
        <dbReference type="Rhea" id="RHEA:42920"/>
        <dbReference type="Rhea" id="RHEA-COMP:10283"/>
        <dbReference type="Rhea" id="RHEA-COMP:10284"/>
        <dbReference type="ChEBI" id="CHEBI:15378"/>
        <dbReference type="ChEBI" id="CHEBI:57856"/>
        <dbReference type="ChEBI" id="CHEBI:59789"/>
        <dbReference type="ChEBI" id="CHEBI:65315"/>
        <dbReference type="ChEBI" id="CHEBI:74502"/>
        <dbReference type="EC" id="2.1.1.193"/>
    </reaction>
</comment>
<keyword evidence="6 10" id="KW-0808">Transferase</keyword>
<dbReference type="GO" id="GO:0005737">
    <property type="term" value="C:cytoplasm"/>
    <property type="evidence" value="ECO:0007669"/>
    <property type="project" value="UniProtKB-SubCell"/>
</dbReference>
<evidence type="ECO:0000256" key="2">
    <source>
        <dbReference type="ARBA" id="ARBA00005528"/>
    </source>
</evidence>
<evidence type="ECO:0000256" key="7">
    <source>
        <dbReference type="ARBA" id="ARBA00022691"/>
    </source>
</evidence>
<keyword evidence="3 10" id="KW-0963">Cytoplasm</keyword>
<dbReference type="SUPFAM" id="SSF75217">
    <property type="entry name" value="alpha/beta knot"/>
    <property type="match status" value="1"/>
</dbReference>
<dbReference type="Gene3D" id="2.40.240.20">
    <property type="entry name" value="Hypothetical PUA domain-like, domain 1"/>
    <property type="match status" value="1"/>
</dbReference>
<comment type="function">
    <text evidence="8 10">Specifically methylates the N3 position of the uracil ring of uridine 1498 (m3U1498) in 16S rRNA. Acts on the fully assembled 30S ribosomal subunit.</text>
</comment>